<keyword evidence="1" id="KW-1133">Transmembrane helix</keyword>
<keyword evidence="1" id="KW-0472">Membrane</keyword>
<sequence length="159" mass="16065">MAYAAGAATSLALALLIGGKVFATMKRSLGVGEWIRRALGVGMLMGVVAIGFGLDTGVLARISTASTGGIERALIQKLSPGSGKNAVAPAATPASTVANAADNDIASLLSDEGLAPPLTGAVQWLNSPPLTPEALRGKVVLVDFWTYSCIKLPAFAALC</sequence>
<protein>
    <submittedName>
        <fullName evidence="2">Uncharacterized protein</fullName>
    </submittedName>
</protein>
<dbReference type="Gene3D" id="3.40.30.10">
    <property type="entry name" value="Glutaredoxin"/>
    <property type="match status" value="1"/>
</dbReference>
<accession>A0A3P8M080</accession>
<dbReference type="KEGG" id="rtg:NCTC13098_00972"/>
<proteinExistence type="predicted"/>
<evidence type="ECO:0000256" key="1">
    <source>
        <dbReference type="SAM" id="Phobius"/>
    </source>
</evidence>
<feature type="transmembrane region" description="Helical" evidence="1">
    <location>
        <begin position="39"/>
        <end position="62"/>
    </location>
</feature>
<dbReference type="EMBL" id="LR131271">
    <property type="protein sequence ID" value="VDR24676.1"/>
    <property type="molecule type" value="Genomic_DNA"/>
</dbReference>
<evidence type="ECO:0000313" key="3">
    <source>
        <dbReference type="Proteomes" id="UP000274346"/>
    </source>
</evidence>
<gene>
    <name evidence="2" type="primary">dipZ_2</name>
    <name evidence="2" type="ORF">NCTC13098_00972</name>
</gene>
<dbReference type="InterPro" id="IPR036249">
    <property type="entry name" value="Thioredoxin-like_sf"/>
</dbReference>
<dbReference type="Proteomes" id="UP000274346">
    <property type="component" value="Chromosome"/>
</dbReference>
<dbReference type="SUPFAM" id="SSF52833">
    <property type="entry name" value="Thioredoxin-like"/>
    <property type="match status" value="1"/>
</dbReference>
<evidence type="ECO:0000313" key="2">
    <source>
        <dbReference type="EMBL" id="VDR24676.1"/>
    </source>
</evidence>
<keyword evidence="1" id="KW-0812">Transmembrane</keyword>
<name>A0A3P8M080_RAOTE</name>
<dbReference type="AlphaFoldDB" id="A0A3P8M080"/>
<reference evidence="2 3" key="1">
    <citation type="submission" date="2018-12" db="EMBL/GenBank/DDBJ databases">
        <authorList>
            <consortium name="Pathogen Informatics"/>
        </authorList>
    </citation>
    <scope>NUCLEOTIDE SEQUENCE [LARGE SCALE GENOMIC DNA]</scope>
    <source>
        <strain evidence="2 3">NCTC13098</strain>
    </source>
</reference>
<organism evidence="2 3">
    <name type="scientific">Raoultella terrigena</name>
    <name type="common">Klebsiella terrigena</name>
    <dbReference type="NCBI Taxonomy" id="577"/>
    <lineage>
        <taxon>Bacteria</taxon>
        <taxon>Pseudomonadati</taxon>
        <taxon>Pseudomonadota</taxon>
        <taxon>Gammaproteobacteria</taxon>
        <taxon>Enterobacterales</taxon>
        <taxon>Enterobacteriaceae</taxon>
        <taxon>Klebsiella/Raoultella group</taxon>
        <taxon>Raoultella</taxon>
    </lineage>
</organism>